<reference evidence="2" key="1">
    <citation type="submission" date="2022-01" db="EMBL/GenBank/DDBJ databases">
        <title>Paenibacillus spongiae sp. nov., isolated from marine sponge.</title>
        <authorList>
            <person name="Li Z."/>
            <person name="Zhang M."/>
        </authorList>
    </citation>
    <scope>NUCLEOTIDE SEQUENCE</scope>
    <source>
        <strain evidence="2">PHS-Z3</strain>
    </source>
</reference>
<gene>
    <name evidence="2" type="ORF">L1F29_16910</name>
</gene>
<evidence type="ECO:0000259" key="1">
    <source>
        <dbReference type="Pfam" id="PF12671"/>
    </source>
</evidence>
<evidence type="ECO:0000313" key="3">
    <source>
        <dbReference type="Proteomes" id="UP001057877"/>
    </source>
</evidence>
<accession>A0ABY5SHD6</accession>
<dbReference type="Pfam" id="PF12671">
    <property type="entry name" value="Amidase_6"/>
    <property type="match status" value="1"/>
</dbReference>
<dbReference type="EMBL" id="CP091430">
    <property type="protein sequence ID" value="UVI33412.1"/>
    <property type="molecule type" value="Genomic_DNA"/>
</dbReference>
<sequence length="280" mass="31656">MHITKATSEIRIVRIKFSTDIAKVSFVQSLKLSYVYDDRNLPEQSMGIGTRHAVVLKKMGARWFVSSEWYLDPLEENPNLIPESVDGYAPAKVPRPGLSLGRHYNRQRAVAYANKYAGIAWGAGNNHRYNPRYLDYTGKGGDCTNFASQVIGDIKEGGGLRMSQGWRYYYPKGGSQSWVQTDAFKNFLIRSGYGTVIANGHYSDLLKPSKKYAHGAISRLMPGDLIAYVMKGDVDHFSIVVDFDDNGYPLVNSHTADRYRVPFDLGWDKHTKYILIHMKD</sequence>
<keyword evidence="3" id="KW-1185">Reference proteome</keyword>
<name>A0ABY5SHD6_9BACL</name>
<dbReference type="RefSeq" id="WP_258389465.1">
    <property type="nucleotide sequence ID" value="NZ_CP091430.1"/>
</dbReference>
<organism evidence="2 3">
    <name type="scientific">Paenibacillus spongiae</name>
    <dbReference type="NCBI Taxonomy" id="2909671"/>
    <lineage>
        <taxon>Bacteria</taxon>
        <taxon>Bacillati</taxon>
        <taxon>Bacillota</taxon>
        <taxon>Bacilli</taxon>
        <taxon>Bacillales</taxon>
        <taxon>Paenibacillaceae</taxon>
        <taxon>Paenibacillus</taxon>
    </lineage>
</organism>
<dbReference type="PANTHER" id="PTHR40032:SF1">
    <property type="entry name" value="EXPORTED PROTEIN"/>
    <property type="match status" value="1"/>
</dbReference>
<dbReference type="Proteomes" id="UP001057877">
    <property type="component" value="Chromosome"/>
</dbReference>
<dbReference type="InterPro" id="IPR024301">
    <property type="entry name" value="Amidase_6"/>
</dbReference>
<feature type="domain" description="Putative amidase" evidence="1">
    <location>
        <begin position="104"/>
        <end position="273"/>
    </location>
</feature>
<protein>
    <submittedName>
        <fullName evidence="2">Amidase domain-containing protein</fullName>
    </submittedName>
</protein>
<evidence type="ECO:0000313" key="2">
    <source>
        <dbReference type="EMBL" id="UVI33412.1"/>
    </source>
</evidence>
<proteinExistence type="predicted"/>
<dbReference type="PANTHER" id="PTHR40032">
    <property type="entry name" value="EXPORTED PROTEIN-RELATED"/>
    <property type="match status" value="1"/>
</dbReference>